<protein>
    <submittedName>
        <fullName evidence="10">TonB-dependent receptor</fullName>
    </submittedName>
</protein>
<comment type="similarity">
    <text evidence="7">Belongs to the TonB-dependent receptor family.</text>
</comment>
<dbReference type="RefSeq" id="WP_155696721.1">
    <property type="nucleotide sequence ID" value="NZ_WOCD01000005.1"/>
</dbReference>
<keyword evidence="6 7" id="KW-0998">Cell outer membrane</keyword>
<evidence type="ECO:0000259" key="9">
    <source>
        <dbReference type="Pfam" id="PF25183"/>
    </source>
</evidence>
<dbReference type="InterPro" id="IPR008969">
    <property type="entry name" value="CarboxyPept-like_regulatory"/>
</dbReference>
<evidence type="ECO:0000313" key="11">
    <source>
        <dbReference type="Proteomes" id="UP000439994"/>
    </source>
</evidence>
<comment type="caution">
    <text evidence="10">The sequence shown here is derived from an EMBL/GenBank/DDBJ whole genome shotgun (WGS) entry which is preliminary data.</text>
</comment>
<evidence type="ECO:0000256" key="8">
    <source>
        <dbReference type="SAM" id="SignalP"/>
    </source>
</evidence>
<feature type="signal peptide" evidence="8">
    <location>
        <begin position="1"/>
        <end position="25"/>
    </location>
</feature>
<evidence type="ECO:0000313" key="10">
    <source>
        <dbReference type="EMBL" id="MUH73443.1"/>
    </source>
</evidence>
<sequence>MMNFKNSLTAFAVAAALGLSSSVMAAETGGLKIKVTDQNGNPIAGATVLVKAPDSLVSKNAVSDAEGFVSLRGLDASNQYTVSINGTQIQAFEANNVRVITGKSLNLSYAVSNASSNMETIVVSGRAVSAIDTTSATTGMDITLDMTESLPTGRSYQSYLQLTPGVKPSSGGNPSSKSGVNYSDAGGAVGTSSDNVYYIDGVNVTDNVTGTFGGNINSEIIQEQQVITGAIPAKYAGGSGLVSRVVTKSGSNEFHGSVNYYFQNDSLVGDYDSPTKSQSGFSTFDTAVTLGGPIIEDELWFFASYQLKNRKDDVADPETGAIARSVENESTLGFGKLTWQATNDDRLVFTYFNDPTDVSGSSAFDTLSNRDRSRKQGGDNYKIDYTHSWDDVVLNAGYMRHESELSDIAKDKSTRNDVAYFADASTTTQSDTDLGGLGSDTLRERNKESYYVNAEYYLDTNDFGYHTIEVGYSAETNENITNSVYTGDSAQYTSIGAADAGTTYDQYANADGWIGNRDLSDDDAARIAAATGIAEADVANIVFNSTAGNPTGDVNVYRIIQTQQAESKLETKGQSFYVQDSINIDDLTLNVGLRAEKWSHYASTGEKIFSFDWDVAHRLSAVYDINGDGDSKVWAFHGRYYDPVRTDMTSFAGNLTGSVREEQVFVDGSWQTFRTRGGVATQDAFFSPTTKTPYTDEFLVGYSTNLTEDTNISVTYTNRKTRDILEDYDLGVYTEGGQLDGSSLALPLSYFGYTENPGSNYVLATLEGGKRDYQGVEVTFKKLRTDNWNLLASYTYNDAEGNTNSDGNADLQGDFYYLDPRAPNMYGKQPGNVDHQFKILGTYYFDNGFEVGAVYNWNSGTAYNRASNVYGRYLPLREETTYDFGGYDGRWIAPGNLASQETPAFGTLDVRLKYVQDFGDYEAEFFLDVFNILDDQAVTEEEQLVAGSGSFEFGEAKDWVAPRRFYLGAKVLF</sequence>
<evidence type="ECO:0000256" key="1">
    <source>
        <dbReference type="ARBA" id="ARBA00004571"/>
    </source>
</evidence>
<evidence type="ECO:0000256" key="5">
    <source>
        <dbReference type="ARBA" id="ARBA00023136"/>
    </source>
</evidence>
<keyword evidence="5 7" id="KW-0472">Membrane</keyword>
<organism evidence="10 11">
    <name type="scientific">Psychrosphaera haliotis</name>
    <dbReference type="NCBI Taxonomy" id="555083"/>
    <lineage>
        <taxon>Bacteria</taxon>
        <taxon>Pseudomonadati</taxon>
        <taxon>Pseudomonadota</taxon>
        <taxon>Gammaproteobacteria</taxon>
        <taxon>Alteromonadales</taxon>
        <taxon>Pseudoalteromonadaceae</taxon>
        <taxon>Psychrosphaera</taxon>
    </lineage>
</organism>
<keyword evidence="11" id="KW-1185">Reference proteome</keyword>
<dbReference type="GO" id="GO:0009279">
    <property type="term" value="C:cell outer membrane"/>
    <property type="evidence" value="ECO:0007669"/>
    <property type="project" value="UniProtKB-SubCell"/>
</dbReference>
<dbReference type="AlphaFoldDB" id="A0A6N8FAF8"/>
<dbReference type="SUPFAM" id="SSF56935">
    <property type="entry name" value="Porins"/>
    <property type="match status" value="1"/>
</dbReference>
<comment type="subcellular location">
    <subcellularLocation>
        <location evidence="1 7">Cell outer membrane</location>
        <topology evidence="1 7">Multi-pass membrane protein</topology>
    </subcellularLocation>
</comment>
<dbReference type="Proteomes" id="UP000439994">
    <property type="component" value="Unassembled WGS sequence"/>
</dbReference>
<dbReference type="OrthoDB" id="9768147at2"/>
<dbReference type="Gene3D" id="2.40.170.20">
    <property type="entry name" value="TonB-dependent receptor, beta-barrel domain"/>
    <property type="match status" value="1"/>
</dbReference>
<dbReference type="Pfam" id="PF13620">
    <property type="entry name" value="CarboxypepD_reg"/>
    <property type="match status" value="1"/>
</dbReference>
<dbReference type="PROSITE" id="PS52016">
    <property type="entry name" value="TONB_DEPENDENT_REC_3"/>
    <property type="match status" value="1"/>
</dbReference>
<keyword evidence="3 7" id="KW-1134">Transmembrane beta strand</keyword>
<reference evidence="10 11" key="1">
    <citation type="submission" date="2019-11" db="EMBL/GenBank/DDBJ databases">
        <title>P. haliotis isolates from Z. marina roots.</title>
        <authorList>
            <person name="Cohen M."/>
            <person name="Jospin G."/>
            <person name="Eisen J.A."/>
            <person name="Coil D.A."/>
        </authorList>
    </citation>
    <scope>NUCLEOTIDE SEQUENCE [LARGE SCALE GENOMIC DNA]</scope>
    <source>
        <strain evidence="10 11">UCD-MCMsp1aY</strain>
    </source>
</reference>
<keyword evidence="8" id="KW-0732">Signal</keyword>
<evidence type="ECO:0000256" key="3">
    <source>
        <dbReference type="ARBA" id="ARBA00022452"/>
    </source>
</evidence>
<dbReference type="Pfam" id="PF25183">
    <property type="entry name" value="OMP_b-brl_4"/>
    <property type="match status" value="2"/>
</dbReference>
<keyword evidence="4 7" id="KW-0812">Transmembrane</keyword>
<dbReference type="InterPro" id="IPR036942">
    <property type="entry name" value="Beta-barrel_TonB_sf"/>
</dbReference>
<dbReference type="InterPro" id="IPR057601">
    <property type="entry name" value="Oar-like_b-barrel"/>
</dbReference>
<feature type="domain" description="TonB-dependent transporter Oar-like beta-barrel" evidence="9">
    <location>
        <begin position="679"/>
        <end position="844"/>
    </location>
</feature>
<dbReference type="SUPFAM" id="SSF49464">
    <property type="entry name" value="Carboxypeptidase regulatory domain-like"/>
    <property type="match status" value="1"/>
</dbReference>
<keyword evidence="10" id="KW-0675">Receptor</keyword>
<gene>
    <name evidence="10" type="ORF">GNP35_13700</name>
</gene>
<evidence type="ECO:0000256" key="2">
    <source>
        <dbReference type="ARBA" id="ARBA00022448"/>
    </source>
</evidence>
<evidence type="ECO:0000256" key="4">
    <source>
        <dbReference type="ARBA" id="ARBA00022692"/>
    </source>
</evidence>
<evidence type="ECO:0000256" key="6">
    <source>
        <dbReference type="ARBA" id="ARBA00023237"/>
    </source>
</evidence>
<dbReference type="Gene3D" id="2.60.40.1120">
    <property type="entry name" value="Carboxypeptidase-like, regulatory domain"/>
    <property type="match status" value="1"/>
</dbReference>
<proteinExistence type="inferred from homology"/>
<feature type="domain" description="TonB-dependent transporter Oar-like beta-barrel" evidence="9">
    <location>
        <begin position="246"/>
        <end position="309"/>
    </location>
</feature>
<name>A0A6N8FAF8_9GAMM</name>
<evidence type="ECO:0000256" key="7">
    <source>
        <dbReference type="PROSITE-ProRule" id="PRU01360"/>
    </source>
</evidence>
<dbReference type="InterPro" id="IPR039426">
    <property type="entry name" value="TonB-dep_rcpt-like"/>
</dbReference>
<dbReference type="EMBL" id="WOCD01000005">
    <property type="protein sequence ID" value="MUH73443.1"/>
    <property type="molecule type" value="Genomic_DNA"/>
</dbReference>
<feature type="chain" id="PRO_5026734829" evidence="8">
    <location>
        <begin position="26"/>
        <end position="973"/>
    </location>
</feature>
<keyword evidence="2 7" id="KW-0813">Transport</keyword>
<accession>A0A6N8FAF8</accession>